<evidence type="ECO:0000256" key="4">
    <source>
        <dbReference type="SAM" id="MobiDB-lite"/>
    </source>
</evidence>
<gene>
    <name evidence="6" type="ORF">DSOL_4054</name>
</gene>
<comment type="caution">
    <text evidence="6">The sequence shown here is derived from an EMBL/GenBank/DDBJ whole genome shotgun (WGS) entry which is preliminary data.</text>
</comment>
<evidence type="ECO:0000259" key="5">
    <source>
        <dbReference type="Pfam" id="PF13847"/>
    </source>
</evidence>
<keyword evidence="2 6" id="KW-0808">Transferase</keyword>
<protein>
    <submittedName>
        <fullName evidence="6">Ubiquinone/menaquinone biosynthesis methyltransferase UbiE</fullName>
    </submittedName>
</protein>
<sequence length="251" mass="28614">MSNQNEVRKNFGQRASDYRLSSTHGNPTDLERMINLIKPRSDASALDVATGGGHTAIALAKCANQVVAIDITPEMLAEAKTGSSQAGISNITFRAEDVHNLNISDCQFDIVASRFAVHHFFDVNRALQEMCRVLKPGGKFYILDCSVIDGEETEKEINRIELLRDSSHQCSYSPRLWHQLLKELPLTIDHTSMFKEQYELPRWFDRMGTDQNSREEIFRILNSLSAECKIRYPFGDDYITTYRYEILATKN</sequence>
<evidence type="ECO:0000256" key="3">
    <source>
        <dbReference type="ARBA" id="ARBA00022691"/>
    </source>
</evidence>
<name>A0A1Q8QM60_9FIRM</name>
<dbReference type="PANTHER" id="PTHR43591">
    <property type="entry name" value="METHYLTRANSFERASE"/>
    <property type="match status" value="1"/>
</dbReference>
<dbReference type="InterPro" id="IPR023576">
    <property type="entry name" value="UbiE/COQ5_MeTrFase_CS"/>
</dbReference>
<dbReference type="EMBL" id="MLBF01000043">
    <property type="protein sequence ID" value="OLN28405.1"/>
    <property type="molecule type" value="Genomic_DNA"/>
</dbReference>
<dbReference type="Gene3D" id="3.40.50.150">
    <property type="entry name" value="Vaccinia Virus protein VP39"/>
    <property type="match status" value="1"/>
</dbReference>
<dbReference type="SUPFAM" id="SSF53335">
    <property type="entry name" value="S-adenosyl-L-methionine-dependent methyltransferases"/>
    <property type="match status" value="1"/>
</dbReference>
<dbReference type="AlphaFoldDB" id="A0A1Q8QM60"/>
<dbReference type="PROSITE" id="PS01184">
    <property type="entry name" value="UBIE_2"/>
    <property type="match status" value="1"/>
</dbReference>
<accession>A0A1Q8QM60</accession>
<dbReference type="RefSeq" id="WP_075366462.1">
    <property type="nucleotide sequence ID" value="NZ_MLBF01000043.1"/>
</dbReference>
<evidence type="ECO:0000256" key="2">
    <source>
        <dbReference type="ARBA" id="ARBA00022679"/>
    </source>
</evidence>
<dbReference type="GO" id="GO:0008168">
    <property type="term" value="F:methyltransferase activity"/>
    <property type="evidence" value="ECO:0007669"/>
    <property type="project" value="UniProtKB-KW"/>
</dbReference>
<dbReference type="OrthoDB" id="9772751at2"/>
<proteinExistence type="predicted"/>
<dbReference type="STRING" id="1888891.DSOL_4054"/>
<dbReference type="InterPro" id="IPR025714">
    <property type="entry name" value="Methyltranfer_dom"/>
</dbReference>
<feature type="region of interest" description="Disordered" evidence="4">
    <location>
        <begin position="1"/>
        <end position="26"/>
    </location>
</feature>
<dbReference type="InterPro" id="IPR029063">
    <property type="entry name" value="SAM-dependent_MTases_sf"/>
</dbReference>
<dbReference type="Proteomes" id="UP000186102">
    <property type="component" value="Unassembled WGS sequence"/>
</dbReference>
<dbReference type="Pfam" id="PF13847">
    <property type="entry name" value="Methyltransf_31"/>
    <property type="match status" value="1"/>
</dbReference>
<evidence type="ECO:0000256" key="1">
    <source>
        <dbReference type="ARBA" id="ARBA00022603"/>
    </source>
</evidence>
<dbReference type="GO" id="GO:0032259">
    <property type="term" value="P:methylation"/>
    <property type="evidence" value="ECO:0007669"/>
    <property type="project" value="UniProtKB-KW"/>
</dbReference>
<dbReference type="PANTHER" id="PTHR43591:SF24">
    <property type="entry name" value="2-METHOXY-6-POLYPRENYL-1,4-BENZOQUINOL METHYLASE, MITOCHONDRIAL"/>
    <property type="match status" value="1"/>
</dbReference>
<organism evidence="6 7">
    <name type="scientific">Desulfosporosinus metallidurans</name>
    <dbReference type="NCBI Taxonomy" id="1888891"/>
    <lineage>
        <taxon>Bacteria</taxon>
        <taxon>Bacillati</taxon>
        <taxon>Bacillota</taxon>
        <taxon>Clostridia</taxon>
        <taxon>Eubacteriales</taxon>
        <taxon>Desulfitobacteriaceae</taxon>
        <taxon>Desulfosporosinus</taxon>
    </lineage>
</organism>
<dbReference type="CDD" id="cd02440">
    <property type="entry name" value="AdoMet_MTases"/>
    <property type="match status" value="1"/>
</dbReference>
<keyword evidence="1 6" id="KW-0489">Methyltransferase</keyword>
<keyword evidence="6" id="KW-0830">Ubiquinone</keyword>
<evidence type="ECO:0000313" key="7">
    <source>
        <dbReference type="Proteomes" id="UP000186102"/>
    </source>
</evidence>
<feature type="domain" description="Methyltransferase" evidence="5">
    <location>
        <begin position="41"/>
        <end position="168"/>
    </location>
</feature>
<keyword evidence="7" id="KW-1185">Reference proteome</keyword>
<keyword evidence="3" id="KW-0949">S-adenosyl-L-methionine</keyword>
<reference evidence="6 7" key="1">
    <citation type="submission" date="2016-09" db="EMBL/GenBank/DDBJ databases">
        <title>Complete genome of Desulfosporosinus sp. OL.</title>
        <authorList>
            <person name="Mardanov A."/>
            <person name="Beletsky A."/>
            <person name="Panova A."/>
            <person name="Karnachuk O."/>
            <person name="Ravin N."/>
        </authorList>
    </citation>
    <scope>NUCLEOTIDE SEQUENCE [LARGE SCALE GENOMIC DNA]</scope>
    <source>
        <strain evidence="6 7">OL</strain>
    </source>
</reference>
<evidence type="ECO:0000313" key="6">
    <source>
        <dbReference type="EMBL" id="OLN28405.1"/>
    </source>
</evidence>